<dbReference type="EMBL" id="CAJOBH010024043">
    <property type="protein sequence ID" value="CAF4239300.1"/>
    <property type="molecule type" value="Genomic_DNA"/>
</dbReference>
<dbReference type="GO" id="GO:0003676">
    <property type="term" value="F:nucleic acid binding"/>
    <property type="evidence" value="ECO:0007669"/>
    <property type="project" value="InterPro"/>
</dbReference>
<evidence type="ECO:0000313" key="9">
    <source>
        <dbReference type="EMBL" id="CAF4239300.1"/>
    </source>
</evidence>
<evidence type="ECO:0000313" key="11">
    <source>
        <dbReference type="EMBL" id="CAF4362005.1"/>
    </source>
</evidence>
<evidence type="ECO:0000256" key="4">
    <source>
        <dbReference type="ARBA" id="ARBA00022759"/>
    </source>
</evidence>
<name>A0A8S2USV2_9BILA</name>
<dbReference type="GO" id="GO:0016788">
    <property type="term" value="F:hydrolase activity, acting on ester bonds"/>
    <property type="evidence" value="ECO:0007669"/>
    <property type="project" value="InterPro"/>
</dbReference>
<evidence type="ECO:0000256" key="2">
    <source>
        <dbReference type="ARBA" id="ARBA00022722"/>
    </source>
</evidence>
<dbReference type="SUPFAM" id="SSF48537">
    <property type="entry name" value="Phospholipase C/P1 nuclease"/>
    <property type="match status" value="1"/>
</dbReference>
<feature type="non-terminal residue" evidence="10">
    <location>
        <position position="1"/>
    </location>
</feature>
<keyword evidence="6" id="KW-1015">Disulfide bond</keyword>
<evidence type="ECO:0000256" key="7">
    <source>
        <dbReference type="ARBA" id="ARBA00023180"/>
    </source>
</evidence>
<dbReference type="Pfam" id="PF02265">
    <property type="entry name" value="S1-P1_nuclease"/>
    <property type="match status" value="1"/>
</dbReference>
<keyword evidence="5" id="KW-0378">Hydrolase</keyword>
<evidence type="ECO:0000256" key="8">
    <source>
        <dbReference type="SAM" id="MobiDB-lite"/>
    </source>
</evidence>
<dbReference type="PANTHER" id="PTHR33146">
    <property type="entry name" value="ENDONUCLEASE 4"/>
    <property type="match status" value="1"/>
</dbReference>
<comment type="caution">
    <text evidence="10">The sequence shown here is derived from an EMBL/GenBank/DDBJ whole genome shotgun (WGS) entry which is preliminary data.</text>
</comment>
<comment type="similarity">
    <text evidence="1">Belongs to the nuclease type I family.</text>
</comment>
<dbReference type="GO" id="GO:0046872">
    <property type="term" value="F:metal ion binding"/>
    <property type="evidence" value="ECO:0007669"/>
    <property type="project" value="UniProtKB-KW"/>
</dbReference>
<dbReference type="PANTHER" id="PTHR33146:SF26">
    <property type="entry name" value="ENDONUCLEASE 4"/>
    <property type="match status" value="1"/>
</dbReference>
<evidence type="ECO:0000256" key="6">
    <source>
        <dbReference type="ARBA" id="ARBA00023157"/>
    </source>
</evidence>
<keyword evidence="4" id="KW-0255">Endonuclease</keyword>
<protein>
    <recommendedName>
        <fullName evidence="13">S1/P1 Nuclease</fullName>
    </recommendedName>
</protein>
<sequence length="55" mass="6242">LADAQQDDIQRQEALKFIIHFIGDAHQPLHAGFQGDRGGNSIRGKRFMISKNKHE</sequence>
<organism evidence="10 12">
    <name type="scientific">Rotaria magnacalcarata</name>
    <dbReference type="NCBI Taxonomy" id="392030"/>
    <lineage>
        <taxon>Eukaryota</taxon>
        <taxon>Metazoa</taxon>
        <taxon>Spiralia</taxon>
        <taxon>Gnathifera</taxon>
        <taxon>Rotifera</taxon>
        <taxon>Eurotatoria</taxon>
        <taxon>Bdelloidea</taxon>
        <taxon>Philodinida</taxon>
        <taxon>Philodinidae</taxon>
        <taxon>Rotaria</taxon>
    </lineage>
</organism>
<proteinExistence type="inferred from homology"/>
<gene>
    <name evidence="9" type="ORF">BYL167_LOCUS25100</name>
    <name evidence="10" type="ORF">GIL414_LOCUS28374</name>
    <name evidence="11" type="ORF">GIL414_LOCUS28448</name>
</gene>
<keyword evidence="2" id="KW-0540">Nuclease</keyword>
<evidence type="ECO:0000256" key="5">
    <source>
        <dbReference type="ARBA" id="ARBA00022801"/>
    </source>
</evidence>
<dbReference type="AlphaFoldDB" id="A0A8S2USV2"/>
<dbReference type="GO" id="GO:0004519">
    <property type="term" value="F:endonuclease activity"/>
    <property type="evidence" value="ECO:0007669"/>
    <property type="project" value="UniProtKB-KW"/>
</dbReference>
<evidence type="ECO:0000313" key="12">
    <source>
        <dbReference type="Proteomes" id="UP000681720"/>
    </source>
</evidence>
<keyword evidence="3" id="KW-0479">Metal-binding</keyword>
<accession>A0A8S2USV2</accession>
<feature type="compositionally biased region" description="Basic residues" evidence="8">
    <location>
        <begin position="43"/>
        <end position="55"/>
    </location>
</feature>
<keyword evidence="7" id="KW-0325">Glycoprotein</keyword>
<dbReference type="Proteomes" id="UP000681967">
    <property type="component" value="Unassembled WGS sequence"/>
</dbReference>
<evidence type="ECO:0000313" key="10">
    <source>
        <dbReference type="EMBL" id="CAF4360377.1"/>
    </source>
</evidence>
<reference evidence="10" key="1">
    <citation type="submission" date="2021-02" db="EMBL/GenBank/DDBJ databases">
        <authorList>
            <person name="Nowell W R."/>
        </authorList>
    </citation>
    <scope>NUCLEOTIDE SEQUENCE</scope>
</reference>
<dbReference type="Gene3D" id="1.10.575.10">
    <property type="entry name" value="P1 Nuclease"/>
    <property type="match status" value="1"/>
</dbReference>
<evidence type="ECO:0000256" key="1">
    <source>
        <dbReference type="ARBA" id="ARBA00009547"/>
    </source>
</evidence>
<dbReference type="EMBL" id="CAJOBJ010048422">
    <property type="protein sequence ID" value="CAF4362005.1"/>
    <property type="molecule type" value="Genomic_DNA"/>
</dbReference>
<feature type="region of interest" description="Disordered" evidence="8">
    <location>
        <begin position="30"/>
        <end position="55"/>
    </location>
</feature>
<dbReference type="Proteomes" id="UP000681720">
    <property type="component" value="Unassembled WGS sequence"/>
</dbReference>
<dbReference type="EMBL" id="CAJOBJ010048035">
    <property type="protein sequence ID" value="CAF4360377.1"/>
    <property type="molecule type" value="Genomic_DNA"/>
</dbReference>
<evidence type="ECO:0000256" key="3">
    <source>
        <dbReference type="ARBA" id="ARBA00022723"/>
    </source>
</evidence>
<dbReference type="InterPro" id="IPR008947">
    <property type="entry name" value="PLipase_C/P1_nuclease_dom_sf"/>
</dbReference>
<dbReference type="GO" id="GO:0006308">
    <property type="term" value="P:DNA catabolic process"/>
    <property type="evidence" value="ECO:0007669"/>
    <property type="project" value="InterPro"/>
</dbReference>
<dbReference type="InterPro" id="IPR003154">
    <property type="entry name" value="S1/P1nuclease"/>
</dbReference>
<evidence type="ECO:0008006" key="13">
    <source>
        <dbReference type="Google" id="ProtNLM"/>
    </source>
</evidence>